<feature type="domain" description="Cation-transporting P-type ATPase N-terminal" evidence="5">
    <location>
        <begin position="111"/>
        <end position="182"/>
    </location>
</feature>
<dbReference type="Pfam" id="PF00689">
    <property type="entry name" value="Cation_ATPase_C"/>
    <property type="match status" value="1"/>
</dbReference>
<evidence type="ECO:0000259" key="5">
    <source>
        <dbReference type="SMART" id="SM00831"/>
    </source>
</evidence>
<feature type="transmembrane region" description="Helical" evidence="4">
    <location>
        <begin position="191"/>
        <end position="211"/>
    </location>
</feature>
<dbReference type="Pfam" id="PF00690">
    <property type="entry name" value="Cation_ATPase_N"/>
    <property type="match status" value="1"/>
</dbReference>
<keyword evidence="7" id="KW-1185">Reference proteome</keyword>
<organism evidence="6 7">
    <name type="scientific">Arabis nemorensis</name>
    <dbReference type="NCBI Taxonomy" id="586526"/>
    <lineage>
        <taxon>Eukaryota</taxon>
        <taxon>Viridiplantae</taxon>
        <taxon>Streptophyta</taxon>
        <taxon>Embryophyta</taxon>
        <taxon>Tracheophyta</taxon>
        <taxon>Spermatophyta</taxon>
        <taxon>Magnoliopsida</taxon>
        <taxon>eudicotyledons</taxon>
        <taxon>Gunneridae</taxon>
        <taxon>Pentapetalae</taxon>
        <taxon>rosids</taxon>
        <taxon>malvids</taxon>
        <taxon>Brassicales</taxon>
        <taxon>Brassicaceae</taxon>
        <taxon>Arabideae</taxon>
        <taxon>Arabis</taxon>
    </lineage>
</organism>
<evidence type="ECO:0000256" key="3">
    <source>
        <dbReference type="ARBA" id="ARBA00022842"/>
    </source>
</evidence>
<feature type="transmembrane region" description="Helical" evidence="4">
    <location>
        <begin position="319"/>
        <end position="344"/>
    </location>
</feature>
<dbReference type="EMBL" id="CABITT030000008">
    <property type="protein sequence ID" value="VVB15766.1"/>
    <property type="molecule type" value="Genomic_DNA"/>
</dbReference>
<dbReference type="InterPro" id="IPR059000">
    <property type="entry name" value="ATPase_P-type_domA"/>
</dbReference>
<keyword evidence="4" id="KW-1133">Transmembrane helix</keyword>
<dbReference type="GO" id="GO:0000166">
    <property type="term" value="F:nucleotide binding"/>
    <property type="evidence" value="ECO:0007669"/>
    <property type="project" value="InterPro"/>
</dbReference>
<dbReference type="InterPro" id="IPR004014">
    <property type="entry name" value="ATPase_P-typ_cation-transptr_N"/>
</dbReference>
<dbReference type="SUPFAM" id="SSF56784">
    <property type="entry name" value="HAD-like"/>
    <property type="match status" value="1"/>
</dbReference>
<evidence type="ECO:0000256" key="1">
    <source>
        <dbReference type="ARBA" id="ARBA00022723"/>
    </source>
</evidence>
<keyword evidence="2" id="KW-0106">Calcium</keyword>
<dbReference type="Proteomes" id="UP000489600">
    <property type="component" value="Unassembled WGS sequence"/>
</dbReference>
<dbReference type="SMART" id="SM00831">
    <property type="entry name" value="Cation_ATPase_N"/>
    <property type="match status" value="1"/>
</dbReference>
<name>A0A565CQQ8_9BRAS</name>
<sequence>MCKFVVRPSKRAPGDLEVVGLDVAIPQVESPPAPENDLEAGTDCHDDGDSETHRLQSLWKCTLMSRSFKAVKPNISQLTISINGGFGITVDELVGVRSLQADGDLPFDDTKVRGLSTRLKTDLRKGIDLRDDEILKRRQIFGSNTYPSKKGKSFWCFIWKASQFPPSLVVLLAVVINSLLRIKGKAINDGWYVEAFVILTTVLDIIVRAFTEYNQSRQFEKFSEEKRNVNLEVIRGGRRVSVSTSDVVVGDLVPLKNGAQLPADGVLFVANSLKIDEQKITGSHNIVTSVGANTVWWSKMEFPHETDEEKPFQVYLKWLGIYASWLVVFFASVACVVQLCRYFYGRTKKSDGTPMFILKITTVDEAAEFVIKSLSFGIATIIVAVPAGLSIAVLMNLANTTRKMMTDNALVQTFSACERMGYVTTIMSVVDVCAGGIRMQGTDCASQFPTFLKELIIEGIAQNTNGSVVLETGVTEPEVYGSPTEQAILSWGNKMGMRFDDARSASSVHYVIPFNPNKKYGGVALQVGTRNHVHWKGSAKIILNSCKWCMDGANNCKAIDEQKREIERIIGDMCMRGMRCAALAYQSYELGSLPTSDEERSRLPQDLVLLAIIGIEDPCRRGTKAAIKLCKSGGVKVLAEASPSDILLFVTTLKTNGQVVAATGMGIHDTMALLKADVSLAMGIGGTASAKENSDIIILDNNFVTILKVIQWCRSLYTNIQRYVLFRLTVSASAVVICLVEVVFYDAFPLNTVQLLLLNLIVDIFGALALAYRPAARHLMGKPPVGIRDPFITRRMWLKLVLQVIYLVVFLALVHSDSMMKLEHGHTGDAEKVKNTFIFNSLVFCLVFGEFEFRSGDQPWKEILKDNLFVVAIASTIIFQIIVIEFLSIFISAARLDFTKWLLSILAGVLNQFATRLPFEAYQYYYSN</sequence>
<dbReference type="PANTHER" id="PTHR24093:SF514">
    <property type="entry name" value="CALCIUM-TRANSPORTING ATPASE"/>
    <property type="match status" value="1"/>
</dbReference>
<feature type="transmembrane region" description="Helical" evidence="4">
    <location>
        <begin position="868"/>
        <end position="892"/>
    </location>
</feature>
<feature type="transmembrane region" description="Helical" evidence="4">
    <location>
        <begin position="796"/>
        <end position="816"/>
    </location>
</feature>
<reference evidence="6" key="1">
    <citation type="submission" date="2019-07" db="EMBL/GenBank/DDBJ databases">
        <authorList>
            <person name="Dittberner H."/>
        </authorList>
    </citation>
    <scope>NUCLEOTIDE SEQUENCE [LARGE SCALE GENOMIC DNA]</scope>
</reference>
<keyword evidence="4" id="KW-0472">Membrane</keyword>
<dbReference type="GO" id="GO:0005886">
    <property type="term" value="C:plasma membrane"/>
    <property type="evidence" value="ECO:0007669"/>
    <property type="project" value="TreeGrafter"/>
</dbReference>
<dbReference type="Gene3D" id="2.70.150.10">
    <property type="entry name" value="Calcium-transporting ATPase, cytoplasmic transduction domain A"/>
    <property type="match status" value="1"/>
</dbReference>
<dbReference type="InterPro" id="IPR023298">
    <property type="entry name" value="ATPase_P-typ_TM_dom_sf"/>
</dbReference>
<dbReference type="PANTHER" id="PTHR24093">
    <property type="entry name" value="CATION TRANSPORTING ATPASE"/>
    <property type="match status" value="1"/>
</dbReference>
<feature type="transmembrane region" description="Helical" evidence="4">
    <location>
        <begin position="756"/>
        <end position="775"/>
    </location>
</feature>
<dbReference type="InterPro" id="IPR036412">
    <property type="entry name" value="HAD-like_sf"/>
</dbReference>
<dbReference type="PRINTS" id="PR00119">
    <property type="entry name" value="CATATPASE"/>
</dbReference>
<keyword evidence="1" id="KW-0479">Metal-binding</keyword>
<dbReference type="InterPro" id="IPR006068">
    <property type="entry name" value="ATPase_P-typ_cation-transptr_C"/>
</dbReference>
<dbReference type="InterPro" id="IPR008250">
    <property type="entry name" value="ATPase_P-typ_transduc_dom_A_sf"/>
</dbReference>
<dbReference type="GO" id="GO:0005388">
    <property type="term" value="F:P-type calcium transporter activity"/>
    <property type="evidence" value="ECO:0007669"/>
    <property type="project" value="TreeGrafter"/>
</dbReference>
<dbReference type="SUPFAM" id="SSF81660">
    <property type="entry name" value="Metal cation-transporting ATPase, ATP-binding domain N"/>
    <property type="match status" value="1"/>
</dbReference>
<dbReference type="Gene3D" id="1.20.1110.10">
    <property type="entry name" value="Calcium-transporting ATPase, transmembrane domain"/>
    <property type="match status" value="3"/>
</dbReference>
<dbReference type="Pfam" id="PF13246">
    <property type="entry name" value="Cation_ATPase"/>
    <property type="match status" value="1"/>
</dbReference>
<evidence type="ECO:0000256" key="2">
    <source>
        <dbReference type="ARBA" id="ARBA00022837"/>
    </source>
</evidence>
<feature type="transmembrane region" description="Helical" evidence="4">
    <location>
        <begin position="157"/>
        <end position="179"/>
    </location>
</feature>
<proteinExistence type="predicted"/>
<dbReference type="OrthoDB" id="116380at2759"/>
<protein>
    <recommendedName>
        <fullName evidence="5">Cation-transporting P-type ATPase N-terminal domain-containing protein</fullName>
    </recommendedName>
</protein>
<dbReference type="SUPFAM" id="SSF81665">
    <property type="entry name" value="Calcium ATPase, transmembrane domain M"/>
    <property type="match status" value="1"/>
</dbReference>
<dbReference type="SUPFAM" id="SSF81653">
    <property type="entry name" value="Calcium ATPase, transduction domain A"/>
    <property type="match status" value="1"/>
</dbReference>
<gene>
    <name evidence="6" type="ORF">ANE_LOCUS26210</name>
</gene>
<accession>A0A565CQQ8</accession>
<keyword evidence="3" id="KW-0460">Magnesium</keyword>
<evidence type="ECO:0000313" key="6">
    <source>
        <dbReference type="EMBL" id="VVB15766.1"/>
    </source>
</evidence>
<dbReference type="Pfam" id="PF00122">
    <property type="entry name" value="E1-E2_ATPase"/>
    <property type="match status" value="1"/>
</dbReference>
<dbReference type="AlphaFoldDB" id="A0A565CQQ8"/>
<comment type="caution">
    <text evidence="6">The sequence shown here is derived from an EMBL/GenBank/DDBJ whole genome shotgun (WGS) entry which is preliminary data.</text>
</comment>
<feature type="transmembrane region" description="Helical" evidence="4">
    <location>
        <begin position="374"/>
        <end position="395"/>
    </location>
</feature>
<dbReference type="Gene3D" id="3.40.1110.10">
    <property type="entry name" value="Calcium-transporting ATPase, cytoplasmic domain N"/>
    <property type="match status" value="1"/>
</dbReference>
<dbReference type="GO" id="GO:0046872">
    <property type="term" value="F:metal ion binding"/>
    <property type="evidence" value="ECO:0007669"/>
    <property type="project" value="UniProtKB-KW"/>
</dbReference>
<keyword evidence="4" id="KW-0812">Transmembrane</keyword>
<feature type="transmembrane region" description="Helical" evidence="4">
    <location>
        <begin position="724"/>
        <end position="744"/>
    </location>
</feature>
<evidence type="ECO:0000256" key="4">
    <source>
        <dbReference type="SAM" id="Phobius"/>
    </source>
</evidence>
<evidence type="ECO:0000313" key="7">
    <source>
        <dbReference type="Proteomes" id="UP000489600"/>
    </source>
</evidence>
<dbReference type="InterPro" id="IPR023299">
    <property type="entry name" value="ATPase_P-typ_cyto_dom_N"/>
</dbReference>